<name>A0A0P0XPU8_ORYSJ</name>
<dbReference type="Gramene" id="Os09t0542550-00">
    <property type="protein sequence ID" value="Os09t0542550-00"/>
    <property type="gene ID" value="Os09g0542550"/>
</dbReference>
<keyword evidence="1" id="KW-1133">Transmembrane helix</keyword>
<keyword evidence="3" id="KW-1185">Reference proteome</keyword>
<reference evidence="3" key="1">
    <citation type="journal article" date="2005" name="Nature">
        <title>The map-based sequence of the rice genome.</title>
        <authorList>
            <consortium name="International rice genome sequencing project (IRGSP)"/>
            <person name="Matsumoto T."/>
            <person name="Wu J."/>
            <person name="Kanamori H."/>
            <person name="Katayose Y."/>
            <person name="Fujisawa M."/>
            <person name="Namiki N."/>
            <person name="Mizuno H."/>
            <person name="Yamamoto K."/>
            <person name="Antonio B.A."/>
            <person name="Baba T."/>
            <person name="Sakata K."/>
            <person name="Nagamura Y."/>
            <person name="Aoki H."/>
            <person name="Arikawa K."/>
            <person name="Arita K."/>
            <person name="Bito T."/>
            <person name="Chiden Y."/>
            <person name="Fujitsuka N."/>
            <person name="Fukunaka R."/>
            <person name="Hamada M."/>
            <person name="Harada C."/>
            <person name="Hayashi A."/>
            <person name="Hijishita S."/>
            <person name="Honda M."/>
            <person name="Hosokawa S."/>
            <person name="Ichikawa Y."/>
            <person name="Idonuma A."/>
            <person name="Iijima M."/>
            <person name="Ikeda M."/>
            <person name="Ikeno M."/>
            <person name="Ito K."/>
            <person name="Ito S."/>
            <person name="Ito T."/>
            <person name="Ito Y."/>
            <person name="Ito Y."/>
            <person name="Iwabuchi A."/>
            <person name="Kamiya K."/>
            <person name="Karasawa W."/>
            <person name="Kurita K."/>
            <person name="Katagiri S."/>
            <person name="Kikuta A."/>
            <person name="Kobayashi H."/>
            <person name="Kobayashi N."/>
            <person name="Machita K."/>
            <person name="Maehara T."/>
            <person name="Masukawa M."/>
            <person name="Mizubayashi T."/>
            <person name="Mukai Y."/>
            <person name="Nagasaki H."/>
            <person name="Nagata Y."/>
            <person name="Naito S."/>
            <person name="Nakashima M."/>
            <person name="Nakama Y."/>
            <person name="Nakamichi Y."/>
            <person name="Nakamura M."/>
            <person name="Meguro A."/>
            <person name="Negishi M."/>
            <person name="Ohta I."/>
            <person name="Ohta T."/>
            <person name="Okamoto M."/>
            <person name="Ono N."/>
            <person name="Saji S."/>
            <person name="Sakaguchi M."/>
            <person name="Sakai K."/>
            <person name="Shibata M."/>
            <person name="Shimokawa T."/>
            <person name="Song J."/>
            <person name="Takazaki Y."/>
            <person name="Terasawa K."/>
            <person name="Tsugane M."/>
            <person name="Tsuji K."/>
            <person name="Ueda S."/>
            <person name="Waki K."/>
            <person name="Yamagata H."/>
            <person name="Yamamoto M."/>
            <person name="Yamamoto S."/>
            <person name="Yamane H."/>
            <person name="Yoshiki S."/>
            <person name="Yoshihara R."/>
            <person name="Yukawa K."/>
            <person name="Zhong H."/>
            <person name="Yano M."/>
            <person name="Yuan Q."/>
            <person name="Ouyang S."/>
            <person name="Liu J."/>
            <person name="Jones K.M."/>
            <person name="Gansberger K."/>
            <person name="Moffat K."/>
            <person name="Hill J."/>
            <person name="Bera J."/>
            <person name="Fadrosh D."/>
            <person name="Jin S."/>
            <person name="Johri S."/>
            <person name="Kim M."/>
            <person name="Overton L."/>
            <person name="Reardon M."/>
            <person name="Tsitrin T."/>
            <person name="Vuong H."/>
            <person name="Weaver B."/>
            <person name="Ciecko A."/>
            <person name="Tallon L."/>
            <person name="Jackson J."/>
            <person name="Pai G."/>
            <person name="Aken S.V."/>
            <person name="Utterback T."/>
            <person name="Reidmuller S."/>
            <person name="Feldblyum T."/>
            <person name="Hsiao J."/>
            <person name="Zismann V."/>
            <person name="Iobst S."/>
            <person name="de Vazeille A.R."/>
            <person name="Buell C.R."/>
            <person name="Ying K."/>
            <person name="Li Y."/>
            <person name="Lu T."/>
            <person name="Huang Y."/>
            <person name="Zhao Q."/>
            <person name="Feng Q."/>
            <person name="Zhang L."/>
            <person name="Zhu J."/>
            <person name="Weng Q."/>
            <person name="Mu J."/>
            <person name="Lu Y."/>
            <person name="Fan D."/>
            <person name="Liu Y."/>
            <person name="Guan J."/>
            <person name="Zhang Y."/>
            <person name="Yu S."/>
            <person name="Liu X."/>
            <person name="Zhang Y."/>
            <person name="Hong G."/>
            <person name="Han B."/>
            <person name="Choisne N."/>
            <person name="Demange N."/>
            <person name="Orjeda G."/>
            <person name="Samain S."/>
            <person name="Cattolico L."/>
            <person name="Pelletier E."/>
            <person name="Couloux A."/>
            <person name="Segurens B."/>
            <person name="Wincker P."/>
            <person name="D'Hont A."/>
            <person name="Scarpelli C."/>
            <person name="Weissenbach J."/>
            <person name="Salanoubat M."/>
            <person name="Quetier F."/>
            <person name="Yu Y."/>
            <person name="Kim H.R."/>
            <person name="Rambo T."/>
            <person name="Currie J."/>
            <person name="Collura K."/>
            <person name="Luo M."/>
            <person name="Yang T."/>
            <person name="Ammiraju J.S.S."/>
            <person name="Engler F."/>
            <person name="Soderlund C."/>
            <person name="Wing R.A."/>
            <person name="Palmer L.E."/>
            <person name="de la Bastide M."/>
            <person name="Spiegel L."/>
            <person name="Nascimento L."/>
            <person name="Zutavern T."/>
            <person name="O'Shaughnessy A."/>
            <person name="Dike S."/>
            <person name="Dedhia N."/>
            <person name="Preston R."/>
            <person name="Balija V."/>
            <person name="McCombie W.R."/>
            <person name="Chow T."/>
            <person name="Chen H."/>
            <person name="Chung M."/>
            <person name="Chen C."/>
            <person name="Shaw J."/>
            <person name="Wu H."/>
            <person name="Hsiao K."/>
            <person name="Chao Y."/>
            <person name="Chu M."/>
            <person name="Cheng C."/>
            <person name="Hour A."/>
            <person name="Lee P."/>
            <person name="Lin S."/>
            <person name="Lin Y."/>
            <person name="Liou J."/>
            <person name="Liu S."/>
            <person name="Hsing Y."/>
            <person name="Raghuvanshi S."/>
            <person name="Mohanty A."/>
            <person name="Bharti A.K."/>
            <person name="Gaur A."/>
            <person name="Gupta V."/>
            <person name="Kumar D."/>
            <person name="Ravi V."/>
            <person name="Vij S."/>
            <person name="Kapur A."/>
            <person name="Khurana P."/>
            <person name="Khurana P."/>
            <person name="Khurana J.P."/>
            <person name="Tyagi A.K."/>
            <person name="Gaikwad K."/>
            <person name="Singh A."/>
            <person name="Dalal V."/>
            <person name="Srivastava S."/>
            <person name="Dixit A."/>
            <person name="Pal A.K."/>
            <person name="Ghazi I.A."/>
            <person name="Yadav M."/>
            <person name="Pandit A."/>
            <person name="Bhargava A."/>
            <person name="Sureshbabu K."/>
            <person name="Batra K."/>
            <person name="Sharma T.R."/>
            <person name="Mohapatra T."/>
            <person name="Singh N.K."/>
            <person name="Messing J."/>
            <person name="Nelson A.B."/>
            <person name="Fuks G."/>
            <person name="Kavchok S."/>
            <person name="Keizer G."/>
            <person name="Linton E."/>
            <person name="Llaca V."/>
            <person name="Song R."/>
            <person name="Tanyolac B."/>
            <person name="Young S."/>
            <person name="Ho-Il K."/>
            <person name="Hahn J.H."/>
            <person name="Sangsakoo G."/>
            <person name="Vanavichit A."/>
            <person name="de Mattos Luiz.A.T."/>
            <person name="Zimmer P.D."/>
            <person name="Malone G."/>
            <person name="Dellagostin O."/>
            <person name="de Oliveira A.C."/>
            <person name="Bevan M."/>
            <person name="Bancroft I."/>
            <person name="Minx P."/>
            <person name="Cordum H."/>
            <person name="Wilson R."/>
            <person name="Cheng Z."/>
            <person name="Jin W."/>
            <person name="Jiang J."/>
            <person name="Leong S.A."/>
            <person name="Iwama H."/>
            <person name="Gojobori T."/>
            <person name="Itoh T."/>
            <person name="Niimura Y."/>
            <person name="Fujii Y."/>
            <person name="Habara T."/>
            <person name="Sakai H."/>
            <person name="Sato Y."/>
            <person name="Wilson G."/>
            <person name="Kumar K."/>
            <person name="McCouch S."/>
            <person name="Juretic N."/>
            <person name="Hoen D."/>
            <person name="Wright S."/>
            <person name="Bruskiewich R."/>
            <person name="Bureau T."/>
            <person name="Miyao A."/>
            <person name="Hirochika H."/>
            <person name="Nishikawa T."/>
            <person name="Kadowaki K."/>
            <person name="Sugiura M."/>
            <person name="Burr B."/>
            <person name="Sasaki T."/>
        </authorList>
    </citation>
    <scope>NUCLEOTIDE SEQUENCE [LARGE SCALE GENOMIC DNA]</scope>
    <source>
        <strain evidence="3">cv. Nipponbare</strain>
    </source>
</reference>
<evidence type="ECO:0000256" key="1">
    <source>
        <dbReference type="SAM" id="Phobius"/>
    </source>
</evidence>
<dbReference type="PaxDb" id="39947-A0A0P0XPU8"/>
<dbReference type="Proteomes" id="UP000059680">
    <property type="component" value="Chromosome 9"/>
</dbReference>
<reference evidence="2 3" key="2">
    <citation type="journal article" date="2013" name="Plant Cell Physiol.">
        <title>Rice Annotation Project Database (RAP-DB): an integrative and interactive database for rice genomics.</title>
        <authorList>
            <person name="Sakai H."/>
            <person name="Lee S.S."/>
            <person name="Tanaka T."/>
            <person name="Numa H."/>
            <person name="Kim J."/>
            <person name="Kawahara Y."/>
            <person name="Wakimoto H."/>
            <person name="Yang C.C."/>
            <person name="Iwamoto M."/>
            <person name="Abe T."/>
            <person name="Yamada Y."/>
            <person name="Muto A."/>
            <person name="Inokuchi H."/>
            <person name="Ikemura T."/>
            <person name="Matsumoto T."/>
            <person name="Sasaki T."/>
            <person name="Itoh T."/>
        </authorList>
    </citation>
    <scope>NUCLEOTIDE SEQUENCE [LARGE SCALE GENOMIC DNA]</scope>
    <source>
        <strain evidence="3">cv. Nipponbare</strain>
    </source>
</reference>
<feature type="transmembrane region" description="Helical" evidence="1">
    <location>
        <begin position="21"/>
        <end position="41"/>
    </location>
</feature>
<dbReference type="InParanoid" id="A0A0P0XPU8"/>
<dbReference type="AlphaFoldDB" id="A0A0P0XPU8"/>
<accession>A0A0P0XPU8</accession>
<keyword evidence="1" id="KW-0812">Transmembrane</keyword>
<evidence type="ECO:0000313" key="2">
    <source>
        <dbReference type="EMBL" id="BAT09215.1"/>
    </source>
</evidence>
<reference evidence="2 3" key="3">
    <citation type="journal article" date="2013" name="Rice">
        <title>Improvement of the Oryza sativa Nipponbare reference genome using next generation sequence and optical map data.</title>
        <authorList>
            <person name="Kawahara Y."/>
            <person name="de la Bastide M."/>
            <person name="Hamilton J.P."/>
            <person name="Kanamori H."/>
            <person name="McCombie W.R."/>
            <person name="Ouyang S."/>
            <person name="Schwartz D.C."/>
            <person name="Tanaka T."/>
            <person name="Wu J."/>
            <person name="Zhou S."/>
            <person name="Childs K.L."/>
            <person name="Davidson R.M."/>
            <person name="Lin H."/>
            <person name="Quesada-Ocampo L."/>
            <person name="Vaillancourt B."/>
            <person name="Sakai H."/>
            <person name="Lee S.S."/>
            <person name="Kim J."/>
            <person name="Numa H."/>
            <person name="Itoh T."/>
            <person name="Buell C.R."/>
            <person name="Matsumoto T."/>
        </authorList>
    </citation>
    <scope>NUCLEOTIDE SEQUENCE [LARGE SCALE GENOMIC DNA]</scope>
    <source>
        <strain evidence="3">cv. Nipponbare</strain>
    </source>
</reference>
<keyword evidence="1" id="KW-0472">Membrane</keyword>
<evidence type="ECO:0000313" key="3">
    <source>
        <dbReference type="Proteomes" id="UP000059680"/>
    </source>
</evidence>
<protein>
    <submittedName>
        <fullName evidence="2">Os09g0542550 protein</fullName>
    </submittedName>
</protein>
<dbReference type="EMBL" id="AP014965">
    <property type="protein sequence ID" value="BAT09215.1"/>
    <property type="molecule type" value="Genomic_DNA"/>
</dbReference>
<proteinExistence type="predicted"/>
<organism evidence="2 3">
    <name type="scientific">Oryza sativa subsp. japonica</name>
    <name type="common">Rice</name>
    <dbReference type="NCBI Taxonomy" id="39947"/>
    <lineage>
        <taxon>Eukaryota</taxon>
        <taxon>Viridiplantae</taxon>
        <taxon>Streptophyta</taxon>
        <taxon>Embryophyta</taxon>
        <taxon>Tracheophyta</taxon>
        <taxon>Spermatophyta</taxon>
        <taxon>Magnoliopsida</taxon>
        <taxon>Liliopsida</taxon>
        <taxon>Poales</taxon>
        <taxon>Poaceae</taxon>
        <taxon>BOP clade</taxon>
        <taxon>Oryzoideae</taxon>
        <taxon>Oryzeae</taxon>
        <taxon>Oryzinae</taxon>
        <taxon>Oryza</taxon>
        <taxon>Oryza sativa</taxon>
    </lineage>
</organism>
<sequence length="71" mass="7827">MLARPILNPLRVTSCVSRIQAWCFAFSASTLFLSTFSISFFSDRCSMRCFASCSGLCSRSLVSITLFSALL</sequence>
<gene>
    <name evidence="2" type="ordered locus">Os09g0542550</name>
    <name evidence="2" type="ORF">OSNPB_090542550</name>
</gene>